<name>A0A2S3USC0_9HYPH</name>
<keyword evidence="3" id="KW-1185">Reference proteome</keyword>
<feature type="region of interest" description="Disordered" evidence="1">
    <location>
        <begin position="1"/>
        <end position="39"/>
    </location>
</feature>
<feature type="compositionally biased region" description="Acidic residues" evidence="1">
    <location>
        <begin position="21"/>
        <end position="38"/>
    </location>
</feature>
<dbReference type="Proteomes" id="UP000236959">
    <property type="component" value="Unassembled WGS sequence"/>
</dbReference>
<evidence type="ECO:0000256" key="1">
    <source>
        <dbReference type="SAM" id="MobiDB-lite"/>
    </source>
</evidence>
<comment type="caution">
    <text evidence="2">The sequence shown here is derived from an EMBL/GenBank/DDBJ whole genome shotgun (WGS) entry which is preliminary data.</text>
</comment>
<dbReference type="EMBL" id="PPCN01000006">
    <property type="protein sequence ID" value="POF30460.1"/>
    <property type="molecule type" value="Genomic_DNA"/>
</dbReference>
<dbReference type="AlphaFoldDB" id="A0A2S3USC0"/>
<evidence type="ECO:0000313" key="2">
    <source>
        <dbReference type="EMBL" id="POF30460.1"/>
    </source>
</evidence>
<evidence type="ECO:0000313" key="3">
    <source>
        <dbReference type="Proteomes" id="UP000236959"/>
    </source>
</evidence>
<organism evidence="2 3">
    <name type="scientific">Roseibium marinum</name>
    <dbReference type="NCBI Taxonomy" id="281252"/>
    <lineage>
        <taxon>Bacteria</taxon>
        <taxon>Pseudomonadati</taxon>
        <taxon>Pseudomonadota</taxon>
        <taxon>Alphaproteobacteria</taxon>
        <taxon>Hyphomicrobiales</taxon>
        <taxon>Stappiaceae</taxon>
        <taxon>Roseibium</taxon>
    </lineage>
</organism>
<accession>A0A2S3USC0</accession>
<reference evidence="2 3" key="1">
    <citation type="submission" date="2018-01" db="EMBL/GenBank/DDBJ databases">
        <title>Genomic Encyclopedia of Archaeal and Bacterial Type Strains, Phase II (KMG-II): from individual species to whole genera.</title>
        <authorList>
            <person name="Goeker M."/>
        </authorList>
    </citation>
    <scope>NUCLEOTIDE SEQUENCE [LARGE SCALE GENOMIC DNA]</scope>
    <source>
        <strain evidence="2 3">DSM 17023</strain>
    </source>
</reference>
<sequence length="162" mass="17067">MVRPGVLPAEPVPVEPGLAVAEDDPDGGTDVVPVDEEELPGRGELVELADDAPLEDAADVGDPGLELTFSASRSIVTGRLDAPEDAEVVSGLPDDPLPPEEDVPPEDFLSVVICTSPEPAPAPEPSAPRPSLYTPLCEAVPARQRLFRAAIEGLPRIWLTLR</sequence>
<proteinExistence type="predicted"/>
<protein>
    <submittedName>
        <fullName evidence="2">Uncharacterized protein</fullName>
    </submittedName>
</protein>
<gene>
    <name evidence="2" type="ORF">CLV41_10674</name>
</gene>